<keyword evidence="3" id="KW-0413">Isomerase</keyword>
<evidence type="ECO:0000256" key="3">
    <source>
        <dbReference type="RuleBase" id="RU362028"/>
    </source>
</evidence>
<feature type="active site" evidence="1">
    <location>
        <position position="148"/>
    </location>
</feature>
<dbReference type="InterPro" id="IPR050188">
    <property type="entry name" value="RluA_PseudoU_synthase"/>
</dbReference>
<organism evidence="5 6">
    <name type="scientific">Blepharisma stoltei</name>
    <dbReference type="NCBI Taxonomy" id="1481888"/>
    <lineage>
        <taxon>Eukaryota</taxon>
        <taxon>Sar</taxon>
        <taxon>Alveolata</taxon>
        <taxon>Ciliophora</taxon>
        <taxon>Postciliodesmatophora</taxon>
        <taxon>Heterotrichea</taxon>
        <taxon>Heterotrichida</taxon>
        <taxon>Blepharismidae</taxon>
        <taxon>Blepharisma</taxon>
    </lineage>
</organism>
<keyword evidence="2" id="KW-0694">RNA-binding</keyword>
<evidence type="ECO:0000259" key="4">
    <source>
        <dbReference type="Pfam" id="PF00849"/>
    </source>
</evidence>
<dbReference type="AlphaFoldDB" id="A0AAU9JSX5"/>
<dbReference type="InterPro" id="IPR006225">
    <property type="entry name" value="PsdUridine_synth_RluC/D"/>
</dbReference>
<dbReference type="Proteomes" id="UP001162131">
    <property type="component" value="Unassembled WGS sequence"/>
</dbReference>
<comment type="caution">
    <text evidence="5">The sequence shown here is derived from an EMBL/GenBank/DDBJ whole genome shotgun (WGS) entry which is preliminary data.</text>
</comment>
<dbReference type="PANTHER" id="PTHR21600">
    <property type="entry name" value="MITOCHONDRIAL RNA PSEUDOURIDINE SYNTHASE"/>
    <property type="match status" value="1"/>
</dbReference>
<keyword evidence="6" id="KW-1185">Reference proteome</keyword>
<comment type="function">
    <text evidence="3">Responsible for synthesis of pseudouridine from uracil.</text>
</comment>
<dbReference type="SUPFAM" id="SSF55120">
    <property type="entry name" value="Pseudouridine synthase"/>
    <property type="match status" value="1"/>
</dbReference>
<dbReference type="CDD" id="cd02557">
    <property type="entry name" value="PseudoU_synth_ScRIB2"/>
    <property type="match status" value="1"/>
</dbReference>
<dbReference type="EC" id="5.4.99.-" evidence="3"/>
<dbReference type="Gene3D" id="3.30.2350.10">
    <property type="entry name" value="Pseudouridine synthase"/>
    <property type="match status" value="1"/>
</dbReference>
<accession>A0AAU9JSX5</accession>
<evidence type="ECO:0000256" key="1">
    <source>
        <dbReference type="PIRSR" id="PIRSR606225-1"/>
    </source>
</evidence>
<sequence>MTGYEHVEIGGIGFRYIKPYEYVYTTYCKERWQNKPILDIFTKDFKAFDEQYYFNAIVNGSILVNGLTVEHNYIVKNGDCITHKTIRREPLVLDIPIAICADLPNILVVNKPPSIPCHPTGMYNKNTLVSILENDFGYKNLNLIHRLDRVTSGTVIMAKNAQMAKNLTNLLKTHTTEKWYVARVKGNFPYSETEVDAGISCKSHKEGIYQVDETGKASRTYFKKKGFDPASNQTVVYCRPFTGRTHQIRVHLMHLGYPIANDVCYGGEAINQANAEWVQNDQLNDEFQGSKKNQKQLEIWLHAFRYKLTQNLDFRVPLPLWAEIED</sequence>
<evidence type="ECO:0000256" key="2">
    <source>
        <dbReference type="PROSITE-ProRule" id="PRU00182"/>
    </source>
</evidence>
<protein>
    <recommendedName>
        <fullName evidence="3">Pseudouridine synthase</fullName>
        <ecNumber evidence="3">5.4.99.-</ecNumber>
    </recommendedName>
</protein>
<dbReference type="GO" id="GO:0009982">
    <property type="term" value="F:pseudouridine synthase activity"/>
    <property type="evidence" value="ECO:0007669"/>
    <property type="project" value="InterPro"/>
</dbReference>
<dbReference type="PANTHER" id="PTHR21600:SF40">
    <property type="entry name" value="PSEUDOURIDYLATE SYNTHASE RPUSD2"/>
    <property type="match status" value="1"/>
</dbReference>
<dbReference type="NCBIfam" id="TIGR00005">
    <property type="entry name" value="rluA_subfam"/>
    <property type="match status" value="1"/>
</dbReference>
<dbReference type="PROSITE" id="PS50889">
    <property type="entry name" value="S4"/>
    <property type="match status" value="1"/>
</dbReference>
<name>A0AAU9JSX5_9CILI</name>
<dbReference type="InterPro" id="IPR006145">
    <property type="entry name" value="PsdUridine_synth_RsuA/RluA"/>
</dbReference>
<comment type="similarity">
    <text evidence="3">Belongs to the pseudouridine synthase RluA family.</text>
</comment>
<dbReference type="EMBL" id="CAJZBQ010000044">
    <property type="protein sequence ID" value="CAG9327637.1"/>
    <property type="molecule type" value="Genomic_DNA"/>
</dbReference>
<comment type="catalytic activity">
    <reaction evidence="3">
        <text>a uridine in RNA = a pseudouridine in RNA</text>
        <dbReference type="Rhea" id="RHEA:48348"/>
        <dbReference type="Rhea" id="RHEA-COMP:12068"/>
        <dbReference type="Rhea" id="RHEA-COMP:12069"/>
        <dbReference type="ChEBI" id="CHEBI:65314"/>
        <dbReference type="ChEBI" id="CHEBI:65315"/>
    </reaction>
</comment>
<evidence type="ECO:0000313" key="5">
    <source>
        <dbReference type="EMBL" id="CAG9327637.1"/>
    </source>
</evidence>
<dbReference type="Pfam" id="PF00849">
    <property type="entry name" value="PseudoU_synth_2"/>
    <property type="match status" value="1"/>
</dbReference>
<feature type="domain" description="Pseudouridine synthase RsuA/RluA-like" evidence="4">
    <location>
        <begin position="105"/>
        <end position="253"/>
    </location>
</feature>
<gene>
    <name evidence="5" type="ORF">BSTOLATCC_MIC44267</name>
</gene>
<proteinExistence type="inferred from homology"/>
<reference evidence="5" key="1">
    <citation type="submission" date="2021-09" db="EMBL/GenBank/DDBJ databases">
        <authorList>
            <consortium name="AG Swart"/>
            <person name="Singh M."/>
            <person name="Singh A."/>
            <person name="Seah K."/>
            <person name="Emmerich C."/>
        </authorList>
    </citation>
    <scope>NUCLEOTIDE SEQUENCE</scope>
    <source>
        <strain evidence="5">ATCC30299</strain>
    </source>
</reference>
<evidence type="ECO:0000313" key="6">
    <source>
        <dbReference type="Proteomes" id="UP001162131"/>
    </source>
</evidence>
<dbReference type="InterPro" id="IPR020103">
    <property type="entry name" value="PsdUridine_synth_cat_dom_sf"/>
</dbReference>
<dbReference type="GO" id="GO:0003723">
    <property type="term" value="F:RNA binding"/>
    <property type="evidence" value="ECO:0007669"/>
    <property type="project" value="UniProtKB-KW"/>
</dbReference>
<dbReference type="GO" id="GO:0000455">
    <property type="term" value="P:enzyme-directed rRNA pseudouridine synthesis"/>
    <property type="evidence" value="ECO:0007669"/>
    <property type="project" value="TreeGrafter"/>
</dbReference>